<dbReference type="Gramene" id="KMS94417">
    <property type="protein sequence ID" value="KMS94417"/>
    <property type="gene ID" value="BVRB_021620"/>
</dbReference>
<organism evidence="1 2">
    <name type="scientific">Beta vulgaris subsp. vulgaris</name>
    <name type="common">Beet</name>
    <dbReference type="NCBI Taxonomy" id="3555"/>
    <lineage>
        <taxon>Eukaryota</taxon>
        <taxon>Viridiplantae</taxon>
        <taxon>Streptophyta</taxon>
        <taxon>Embryophyta</taxon>
        <taxon>Tracheophyta</taxon>
        <taxon>Spermatophyta</taxon>
        <taxon>Magnoliopsida</taxon>
        <taxon>eudicotyledons</taxon>
        <taxon>Gunneridae</taxon>
        <taxon>Pentapetalae</taxon>
        <taxon>Caryophyllales</taxon>
        <taxon>Chenopodiaceae</taxon>
        <taxon>Betoideae</taxon>
        <taxon>Beta</taxon>
    </lineage>
</organism>
<dbReference type="AlphaFoldDB" id="A0A0J8B3J0"/>
<evidence type="ECO:0000313" key="1">
    <source>
        <dbReference type="EMBL" id="KMS94417.1"/>
    </source>
</evidence>
<dbReference type="Proteomes" id="UP000035740">
    <property type="component" value="Unassembled WGS sequence"/>
</dbReference>
<accession>A0A0J8B3J0</accession>
<proteinExistence type="predicted"/>
<gene>
    <name evidence="1" type="ORF">BVRB_021620</name>
</gene>
<reference evidence="1 2" key="1">
    <citation type="journal article" date="2014" name="Nature">
        <title>The genome of the recently domesticated crop plant sugar beet (Beta vulgaris).</title>
        <authorList>
            <person name="Dohm J.C."/>
            <person name="Minoche A.E."/>
            <person name="Holtgrawe D."/>
            <person name="Capella-Gutierrez S."/>
            <person name="Zakrzewski F."/>
            <person name="Tafer H."/>
            <person name="Rupp O."/>
            <person name="Sorensen T.R."/>
            <person name="Stracke R."/>
            <person name="Reinhardt R."/>
            <person name="Goesmann A."/>
            <person name="Kraft T."/>
            <person name="Schulz B."/>
            <person name="Stadler P.F."/>
            <person name="Schmidt T."/>
            <person name="Gabaldon T."/>
            <person name="Lehrach H."/>
            <person name="Weisshaar B."/>
            <person name="Himmelbauer H."/>
        </authorList>
    </citation>
    <scope>NUCLEOTIDE SEQUENCE [LARGE SCALE GENOMIC DNA]</scope>
    <source>
        <tissue evidence="1">Taproot</tissue>
    </source>
</reference>
<dbReference type="EMBL" id="KQ093521">
    <property type="protein sequence ID" value="KMS94417.1"/>
    <property type="molecule type" value="Genomic_DNA"/>
</dbReference>
<evidence type="ECO:0000313" key="2">
    <source>
        <dbReference type="Proteomes" id="UP000035740"/>
    </source>
</evidence>
<sequence>IGANDTRASLNALAWLTSIDTIMRLTSIDACVSDDVTAAFAETGASRMFPLVSVMEKSVNVIDKGEIATEGKWKESEGLDL</sequence>
<keyword evidence="2" id="KW-1185">Reference proteome</keyword>
<name>A0A0J8B3J0_BETVV</name>
<protein>
    <submittedName>
        <fullName evidence="1">Uncharacterized protein</fullName>
    </submittedName>
</protein>
<feature type="non-terminal residue" evidence="1">
    <location>
        <position position="1"/>
    </location>
</feature>